<organism evidence="14 15">
    <name type="scientific">Merluccius polli</name>
    <name type="common">Benguela hake</name>
    <name type="synonym">Merluccius cadenati</name>
    <dbReference type="NCBI Taxonomy" id="89951"/>
    <lineage>
        <taxon>Eukaryota</taxon>
        <taxon>Metazoa</taxon>
        <taxon>Chordata</taxon>
        <taxon>Craniata</taxon>
        <taxon>Vertebrata</taxon>
        <taxon>Euteleostomi</taxon>
        <taxon>Actinopterygii</taxon>
        <taxon>Neopterygii</taxon>
        <taxon>Teleostei</taxon>
        <taxon>Neoteleostei</taxon>
        <taxon>Acanthomorphata</taxon>
        <taxon>Zeiogadaria</taxon>
        <taxon>Gadariae</taxon>
        <taxon>Gadiformes</taxon>
        <taxon>Gadoidei</taxon>
        <taxon>Merlucciidae</taxon>
        <taxon>Merluccius</taxon>
    </lineage>
</organism>
<evidence type="ECO:0000256" key="11">
    <source>
        <dbReference type="ARBA" id="ARBA00046351"/>
    </source>
</evidence>
<feature type="domain" description="HMA" evidence="13">
    <location>
        <begin position="25"/>
        <end position="88"/>
    </location>
</feature>
<dbReference type="CDD" id="cd00371">
    <property type="entry name" value="HMA"/>
    <property type="match status" value="1"/>
</dbReference>
<dbReference type="FunFam" id="3.30.70.100:FF:000008">
    <property type="entry name" value="Copper transport protein ATOX1"/>
    <property type="match status" value="1"/>
</dbReference>
<accession>A0AA47MXS7</accession>
<keyword evidence="1" id="KW-0813">Transport</keyword>
<dbReference type="PROSITE" id="PS50846">
    <property type="entry name" value="HMA_2"/>
    <property type="match status" value="1"/>
</dbReference>
<dbReference type="GO" id="GO:0046872">
    <property type="term" value="F:metal ion binding"/>
    <property type="evidence" value="ECO:0007669"/>
    <property type="project" value="UniProtKB-KW"/>
</dbReference>
<dbReference type="Pfam" id="PF00403">
    <property type="entry name" value="HMA"/>
    <property type="match status" value="1"/>
</dbReference>
<dbReference type="Proteomes" id="UP001174136">
    <property type="component" value="Unassembled WGS sequence"/>
</dbReference>
<evidence type="ECO:0000256" key="3">
    <source>
        <dbReference type="ARBA" id="ARBA00022796"/>
    </source>
</evidence>
<name>A0AA47MXS7_MERPO</name>
<evidence type="ECO:0000256" key="1">
    <source>
        <dbReference type="ARBA" id="ARBA00022448"/>
    </source>
</evidence>
<evidence type="ECO:0000256" key="4">
    <source>
        <dbReference type="ARBA" id="ARBA00023008"/>
    </source>
</evidence>
<protein>
    <recommendedName>
        <fullName evidence="9">Copper transport protein ATOX1</fullName>
    </recommendedName>
    <alternativeName>
        <fullName evidence="10">Metal transport protein ATX1</fullName>
    </alternativeName>
</protein>
<dbReference type="AlphaFoldDB" id="A0AA47MXS7"/>
<evidence type="ECO:0000256" key="2">
    <source>
        <dbReference type="ARBA" id="ARBA00022723"/>
    </source>
</evidence>
<keyword evidence="15" id="KW-1185">Reference proteome</keyword>
<dbReference type="PANTHER" id="PTHR46365:SF1">
    <property type="entry name" value="COPPER TRANSPORT PROTEIN ATOX1"/>
    <property type="match status" value="1"/>
</dbReference>
<gene>
    <name evidence="14" type="primary">ATOX1</name>
    <name evidence="14" type="ORF">N1851_012120</name>
</gene>
<dbReference type="GO" id="GO:0006825">
    <property type="term" value="P:copper ion transport"/>
    <property type="evidence" value="ECO:0007669"/>
    <property type="project" value="UniProtKB-KW"/>
</dbReference>
<evidence type="ECO:0000256" key="8">
    <source>
        <dbReference type="ARBA" id="ARBA00038171"/>
    </source>
</evidence>
<reference evidence="14" key="1">
    <citation type="journal article" date="2023" name="Front. Mar. Sci.">
        <title>A new Merluccius polli reference genome to investigate the effects of global change in West African waters.</title>
        <authorList>
            <person name="Mateo J.L."/>
            <person name="Blanco-Fernandez C."/>
            <person name="Garcia-Vazquez E."/>
            <person name="Machado-Schiaffino G."/>
        </authorList>
    </citation>
    <scope>NUCLEOTIDE SEQUENCE</scope>
    <source>
        <strain evidence="14">C29</strain>
        <tissue evidence="14">Fin</tissue>
    </source>
</reference>
<feature type="region of interest" description="Disordered" evidence="12">
    <location>
        <begin position="1"/>
        <end position="27"/>
    </location>
</feature>
<evidence type="ECO:0000256" key="12">
    <source>
        <dbReference type="SAM" id="MobiDB-lite"/>
    </source>
</evidence>
<dbReference type="GO" id="GO:0016531">
    <property type="term" value="F:copper chaperone activity"/>
    <property type="evidence" value="ECO:0007669"/>
    <property type="project" value="TreeGrafter"/>
</dbReference>
<dbReference type="Gene3D" id="3.30.70.100">
    <property type="match status" value="1"/>
</dbReference>
<keyword evidence="3" id="KW-0187">Copper transport</keyword>
<dbReference type="PANTHER" id="PTHR46365">
    <property type="entry name" value="COPPER TRANSPORT PROTEIN ATOX1"/>
    <property type="match status" value="1"/>
</dbReference>
<keyword evidence="5" id="KW-0406">Ion transport</keyword>
<evidence type="ECO:0000313" key="15">
    <source>
        <dbReference type="Proteomes" id="UP001174136"/>
    </source>
</evidence>
<evidence type="ECO:0000256" key="6">
    <source>
        <dbReference type="ARBA" id="ARBA00023186"/>
    </source>
</evidence>
<dbReference type="InterPro" id="IPR036163">
    <property type="entry name" value="HMA_dom_sf"/>
</dbReference>
<dbReference type="SUPFAM" id="SSF55008">
    <property type="entry name" value="HMA, heavy metal-associated domain"/>
    <property type="match status" value="1"/>
</dbReference>
<comment type="function">
    <text evidence="7">Binds and deliver cytosolic copper to the copper ATPase proteins. May be important in cellular antioxidant defense.</text>
</comment>
<proteinExistence type="inferred from homology"/>
<dbReference type="GO" id="GO:0005829">
    <property type="term" value="C:cytosol"/>
    <property type="evidence" value="ECO:0007669"/>
    <property type="project" value="TreeGrafter"/>
</dbReference>
<keyword evidence="6" id="KW-0143">Chaperone</keyword>
<comment type="similarity">
    <text evidence="8">Belongs to the ATX1 family.</text>
</comment>
<evidence type="ECO:0000256" key="10">
    <source>
        <dbReference type="ARBA" id="ARBA00043201"/>
    </source>
</evidence>
<comment type="caution">
    <text evidence="14">The sequence shown here is derived from an EMBL/GenBank/DDBJ whole genome shotgun (WGS) entry which is preliminary data.</text>
</comment>
<keyword evidence="2" id="KW-0479">Metal-binding</keyword>
<evidence type="ECO:0000256" key="9">
    <source>
        <dbReference type="ARBA" id="ARBA00040962"/>
    </source>
</evidence>
<comment type="subunit">
    <text evidence="11">Homodimer. Interacts with ATP7B. Interacts with ATP7A. Interacts (via dimer form) with SLC31A1 (via C-terminal domain); this interaction improves ATOX1 stability and controls intracellular Cu(I) levels.</text>
</comment>
<evidence type="ECO:0000313" key="14">
    <source>
        <dbReference type="EMBL" id="KAK0148165.1"/>
    </source>
</evidence>
<dbReference type="InterPro" id="IPR051881">
    <property type="entry name" value="Copper_transport_ATOX1-like"/>
</dbReference>
<evidence type="ECO:0000259" key="13">
    <source>
        <dbReference type="PROSITE" id="PS50846"/>
    </source>
</evidence>
<sequence length="93" mass="10492">MVSSSSHPSFSSAPLRSPTVQRDSRRKHEFEVAMTCEGCSGAVTRVLNKLGDEVKFEIDLPKKLVWIESEKDVDYLTEKLKKCGKEVKYNGTK</sequence>
<dbReference type="InterPro" id="IPR006121">
    <property type="entry name" value="HMA_dom"/>
</dbReference>
<dbReference type="EMBL" id="JAOPHQ010002087">
    <property type="protein sequence ID" value="KAK0148165.1"/>
    <property type="molecule type" value="Genomic_DNA"/>
</dbReference>
<feature type="compositionally biased region" description="Low complexity" evidence="12">
    <location>
        <begin position="1"/>
        <end position="12"/>
    </location>
</feature>
<keyword evidence="4" id="KW-0186">Copper</keyword>
<evidence type="ECO:0000256" key="7">
    <source>
        <dbReference type="ARBA" id="ARBA00037651"/>
    </source>
</evidence>
<evidence type="ECO:0000256" key="5">
    <source>
        <dbReference type="ARBA" id="ARBA00023065"/>
    </source>
</evidence>